<evidence type="ECO:0000313" key="1">
    <source>
        <dbReference type="EMBL" id="CAL1261768.1"/>
    </source>
</evidence>
<gene>
    <name evidence="1" type="ORF">LARSCL_LOCUS608</name>
</gene>
<dbReference type="Proteomes" id="UP001497382">
    <property type="component" value="Unassembled WGS sequence"/>
</dbReference>
<dbReference type="AlphaFoldDB" id="A0AAV1YTB4"/>
<proteinExistence type="predicted"/>
<comment type="caution">
    <text evidence="1">The sequence shown here is derived from an EMBL/GenBank/DDBJ whole genome shotgun (WGS) entry which is preliminary data.</text>
</comment>
<dbReference type="EMBL" id="CAXIEN010000003">
    <property type="protein sequence ID" value="CAL1261768.1"/>
    <property type="molecule type" value="Genomic_DNA"/>
</dbReference>
<name>A0AAV1YTB4_9ARAC</name>
<keyword evidence="2" id="KW-1185">Reference proteome</keyword>
<organism evidence="1 2">
    <name type="scientific">Larinioides sclopetarius</name>
    <dbReference type="NCBI Taxonomy" id="280406"/>
    <lineage>
        <taxon>Eukaryota</taxon>
        <taxon>Metazoa</taxon>
        <taxon>Ecdysozoa</taxon>
        <taxon>Arthropoda</taxon>
        <taxon>Chelicerata</taxon>
        <taxon>Arachnida</taxon>
        <taxon>Araneae</taxon>
        <taxon>Araneomorphae</taxon>
        <taxon>Entelegynae</taxon>
        <taxon>Araneoidea</taxon>
        <taxon>Araneidae</taxon>
        <taxon>Larinioides</taxon>
    </lineage>
</organism>
<protein>
    <submittedName>
        <fullName evidence="1">Uncharacterized protein</fullName>
    </submittedName>
</protein>
<evidence type="ECO:0000313" key="2">
    <source>
        <dbReference type="Proteomes" id="UP001497382"/>
    </source>
</evidence>
<sequence length="61" mass="7352">MMLNRYSEIVKNTCWHCSSFSKRLVIISRKRGKNYHCEKEDFKSPLCSDFMSKTIDLRMEE</sequence>
<accession>A0AAV1YTB4</accession>
<reference evidence="1 2" key="1">
    <citation type="submission" date="2024-04" db="EMBL/GenBank/DDBJ databases">
        <authorList>
            <person name="Rising A."/>
            <person name="Reimegard J."/>
            <person name="Sonavane S."/>
            <person name="Akerstrom W."/>
            <person name="Nylinder S."/>
            <person name="Hedman E."/>
            <person name="Kallberg Y."/>
        </authorList>
    </citation>
    <scope>NUCLEOTIDE SEQUENCE [LARGE SCALE GENOMIC DNA]</scope>
</reference>